<keyword evidence="2 5" id="KW-0812">Transmembrane</keyword>
<feature type="transmembrane region" description="Helical" evidence="5">
    <location>
        <begin position="177"/>
        <end position="200"/>
    </location>
</feature>
<dbReference type="PROSITE" id="PS50850">
    <property type="entry name" value="MFS"/>
    <property type="match status" value="1"/>
</dbReference>
<feature type="transmembrane region" description="Helical" evidence="5">
    <location>
        <begin position="335"/>
        <end position="354"/>
    </location>
</feature>
<organism evidence="7 8">
    <name type="scientific">Streptomyces hebeiensis</name>
    <dbReference type="NCBI Taxonomy" id="229486"/>
    <lineage>
        <taxon>Bacteria</taxon>
        <taxon>Bacillati</taxon>
        <taxon>Actinomycetota</taxon>
        <taxon>Actinomycetes</taxon>
        <taxon>Kitasatosporales</taxon>
        <taxon>Streptomycetaceae</taxon>
        <taxon>Streptomyces</taxon>
    </lineage>
</organism>
<feature type="transmembrane region" description="Helical" evidence="5">
    <location>
        <begin position="96"/>
        <end position="116"/>
    </location>
</feature>
<dbReference type="PROSITE" id="PS00216">
    <property type="entry name" value="SUGAR_TRANSPORT_1"/>
    <property type="match status" value="1"/>
</dbReference>
<dbReference type="Gene3D" id="1.20.1250.20">
    <property type="entry name" value="MFS general substrate transporter like domains"/>
    <property type="match status" value="2"/>
</dbReference>
<keyword evidence="8" id="KW-1185">Reference proteome</keyword>
<dbReference type="PANTHER" id="PTHR23528:SF1">
    <property type="entry name" value="MAJOR FACILITATOR SUPERFAMILY (MFS) PROFILE DOMAIN-CONTAINING PROTEIN"/>
    <property type="match status" value="1"/>
</dbReference>
<gene>
    <name evidence="7" type="ORF">GCM10009654_12720</name>
</gene>
<feature type="domain" description="Major facilitator superfamily (MFS) profile" evidence="6">
    <location>
        <begin position="1"/>
        <end position="360"/>
    </location>
</feature>
<sequence>MLSLFTLAGAVASLIAQPLAGSLSDRTRTRSGSRTPYVLGGSLLAAPVLWAMGWTQSLVVLAVLYVTSEFVLSAAQGPLAAVLPDRVPVQRRGRSSAALGMGIMLGSVAGTVLASVTSGDLHIAYLVVGCIPPVLAGSRLFLAPDPDNRSAVRTQREATATRWWRTFLVSPRTQPDFWWVLGSRGLTYTGFFMINGYSLYLLEEHIGLGADAIDMVPISAGTAALCICLSTVPAGIVSDRVGRRKVFVCAASATMAAGLLVPLIWPTLTGYLAMTVIISLAFGCFESVDSALLTQVLPRSDAYAQDIGVLNVAAVAPQILAPALAGALVVSTDSYALIFPVGALFSLLGGLSVLRVRGVR</sequence>
<feature type="transmembrane region" description="Helical" evidence="5">
    <location>
        <begin position="309"/>
        <end position="329"/>
    </location>
</feature>
<name>A0ABN1ULW0_9ACTN</name>
<reference evidence="7 8" key="1">
    <citation type="journal article" date="2019" name="Int. J. Syst. Evol. Microbiol.">
        <title>The Global Catalogue of Microorganisms (GCM) 10K type strain sequencing project: providing services to taxonomists for standard genome sequencing and annotation.</title>
        <authorList>
            <consortium name="The Broad Institute Genomics Platform"/>
            <consortium name="The Broad Institute Genome Sequencing Center for Infectious Disease"/>
            <person name="Wu L."/>
            <person name="Ma J."/>
        </authorList>
    </citation>
    <scope>NUCLEOTIDE SEQUENCE [LARGE SCALE GENOMIC DNA]</scope>
    <source>
        <strain evidence="7 8">JCM 12696</strain>
    </source>
</reference>
<protein>
    <submittedName>
        <fullName evidence="7">MFS transporter</fullName>
    </submittedName>
</protein>
<feature type="transmembrane region" description="Helical" evidence="5">
    <location>
        <begin position="212"/>
        <end position="234"/>
    </location>
</feature>
<dbReference type="Pfam" id="PF13347">
    <property type="entry name" value="MFS_2"/>
    <property type="match status" value="1"/>
</dbReference>
<evidence type="ECO:0000313" key="7">
    <source>
        <dbReference type="EMBL" id="GAA1158122.1"/>
    </source>
</evidence>
<evidence type="ECO:0000313" key="8">
    <source>
        <dbReference type="Proteomes" id="UP001501371"/>
    </source>
</evidence>
<feature type="transmembrane region" description="Helical" evidence="5">
    <location>
        <begin position="44"/>
        <end position="66"/>
    </location>
</feature>
<evidence type="ECO:0000256" key="1">
    <source>
        <dbReference type="ARBA" id="ARBA00004651"/>
    </source>
</evidence>
<keyword evidence="3 5" id="KW-1133">Transmembrane helix</keyword>
<feature type="transmembrane region" description="Helical" evidence="5">
    <location>
        <begin position="122"/>
        <end position="142"/>
    </location>
</feature>
<dbReference type="InterPro" id="IPR005829">
    <property type="entry name" value="Sugar_transporter_CS"/>
</dbReference>
<feature type="transmembrane region" description="Helical" evidence="5">
    <location>
        <begin position="271"/>
        <end position="297"/>
    </location>
</feature>
<keyword evidence="4 5" id="KW-0472">Membrane</keyword>
<evidence type="ECO:0000256" key="3">
    <source>
        <dbReference type="ARBA" id="ARBA00022989"/>
    </source>
</evidence>
<dbReference type="EMBL" id="BAAAKV010000008">
    <property type="protein sequence ID" value="GAA1158122.1"/>
    <property type="molecule type" value="Genomic_DNA"/>
</dbReference>
<dbReference type="SUPFAM" id="SSF103473">
    <property type="entry name" value="MFS general substrate transporter"/>
    <property type="match status" value="1"/>
</dbReference>
<evidence type="ECO:0000256" key="2">
    <source>
        <dbReference type="ARBA" id="ARBA00022692"/>
    </source>
</evidence>
<dbReference type="InterPro" id="IPR036259">
    <property type="entry name" value="MFS_trans_sf"/>
</dbReference>
<comment type="caution">
    <text evidence="7">The sequence shown here is derived from an EMBL/GenBank/DDBJ whole genome shotgun (WGS) entry which is preliminary data.</text>
</comment>
<comment type="subcellular location">
    <subcellularLocation>
        <location evidence="1">Cell membrane</location>
        <topology evidence="1">Multi-pass membrane protein</topology>
    </subcellularLocation>
</comment>
<dbReference type="Proteomes" id="UP001501371">
    <property type="component" value="Unassembled WGS sequence"/>
</dbReference>
<evidence type="ECO:0000256" key="4">
    <source>
        <dbReference type="ARBA" id="ARBA00023136"/>
    </source>
</evidence>
<feature type="transmembrane region" description="Helical" evidence="5">
    <location>
        <begin position="246"/>
        <end position="265"/>
    </location>
</feature>
<accession>A0ABN1ULW0</accession>
<evidence type="ECO:0000256" key="5">
    <source>
        <dbReference type="SAM" id="Phobius"/>
    </source>
</evidence>
<dbReference type="PANTHER" id="PTHR23528">
    <property type="match status" value="1"/>
</dbReference>
<dbReference type="RefSeq" id="WP_344271364.1">
    <property type="nucleotide sequence ID" value="NZ_BAAAKV010000008.1"/>
</dbReference>
<proteinExistence type="predicted"/>
<dbReference type="InterPro" id="IPR020846">
    <property type="entry name" value="MFS_dom"/>
</dbReference>
<evidence type="ECO:0000259" key="6">
    <source>
        <dbReference type="PROSITE" id="PS50850"/>
    </source>
</evidence>